<dbReference type="Proteomes" id="UP001165121">
    <property type="component" value="Unassembled WGS sequence"/>
</dbReference>
<evidence type="ECO:0000256" key="1">
    <source>
        <dbReference type="SAM" id="MobiDB-lite"/>
    </source>
</evidence>
<dbReference type="AlphaFoldDB" id="A0A9W6X4A7"/>
<keyword evidence="3" id="KW-1185">Reference proteome</keyword>
<evidence type="ECO:0000313" key="2">
    <source>
        <dbReference type="EMBL" id="GMF30800.1"/>
    </source>
</evidence>
<gene>
    <name evidence="2" type="ORF">Pfra01_000689500</name>
</gene>
<proteinExistence type="predicted"/>
<organism evidence="2 3">
    <name type="scientific">Phytophthora fragariaefolia</name>
    <dbReference type="NCBI Taxonomy" id="1490495"/>
    <lineage>
        <taxon>Eukaryota</taxon>
        <taxon>Sar</taxon>
        <taxon>Stramenopiles</taxon>
        <taxon>Oomycota</taxon>
        <taxon>Peronosporomycetes</taxon>
        <taxon>Peronosporales</taxon>
        <taxon>Peronosporaceae</taxon>
        <taxon>Phytophthora</taxon>
    </lineage>
</organism>
<dbReference type="EMBL" id="BSXT01000604">
    <property type="protein sequence ID" value="GMF30800.1"/>
    <property type="molecule type" value="Genomic_DNA"/>
</dbReference>
<name>A0A9W6X4A7_9STRA</name>
<accession>A0A9W6X4A7</accession>
<feature type="region of interest" description="Disordered" evidence="1">
    <location>
        <begin position="1"/>
        <end position="29"/>
    </location>
</feature>
<evidence type="ECO:0000313" key="3">
    <source>
        <dbReference type="Proteomes" id="UP001165121"/>
    </source>
</evidence>
<reference evidence="2" key="1">
    <citation type="submission" date="2023-04" db="EMBL/GenBank/DDBJ databases">
        <title>Phytophthora fragariaefolia NBRC 109709.</title>
        <authorList>
            <person name="Ichikawa N."/>
            <person name="Sato H."/>
            <person name="Tonouchi N."/>
        </authorList>
    </citation>
    <scope>NUCLEOTIDE SEQUENCE</scope>
    <source>
        <strain evidence="2">NBRC 109709</strain>
    </source>
</reference>
<sequence length="112" mass="12093">MPTPEKRFVRPRSHAHARSGPSPPSRHIQAQEQELIGEFEPEMNEVLPTSTATPELNASALSQPSAGVTLHSVGLSHTDHMALAPSDNGSDVHVQRLPDVQPAVGPDQKLQR</sequence>
<comment type="caution">
    <text evidence="2">The sequence shown here is derived from an EMBL/GenBank/DDBJ whole genome shotgun (WGS) entry which is preliminary data.</text>
</comment>
<protein>
    <submittedName>
        <fullName evidence="2">Unnamed protein product</fullName>
    </submittedName>
</protein>
<feature type="region of interest" description="Disordered" evidence="1">
    <location>
        <begin position="80"/>
        <end position="112"/>
    </location>
</feature>